<feature type="region of interest" description="Disordered" evidence="2">
    <location>
        <begin position="107"/>
        <end position="126"/>
    </location>
</feature>
<evidence type="ECO:0000256" key="2">
    <source>
        <dbReference type="SAM" id="MobiDB-lite"/>
    </source>
</evidence>
<feature type="compositionally biased region" description="Pro residues" evidence="2">
    <location>
        <begin position="365"/>
        <end position="380"/>
    </location>
</feature>
<protein>
    <recommendedName>
        <fullName evidence="3">Zn(2)-C6 fungal-type domain-containing protein</fullName>
    </recommendedName>
</protein>
<dbReference type="Pfam" id="PF11951">
    <property type="entry name" value="Fungal_trans_2"/>
    <property type="match status" value="1"/>
</dbReference>
<dbReference type="PROSITE" id="PS50048">
    <property type="entry name" value="ZN2_CY6_FUNGAL_2"/>
    <property type="match status" value="1"/>
</dbReference>
<evidence type="ECO:0000256" key="1">
    <source>
        <dbReference type="ARBA" id="ARBA00023242"/>
    </source>
</evidence>
<dbReference type="InterPro" id="IPR001138">
    <property type="entry name" value="Zn2Cys6_DnaBD"/>
</dbReference>
<feature type="region of interest" description="Disordered" evidence="2">
    <location>
        <begin position="170"/>
        <end position="197"/>
    </location>
</feature>
<proteinExistence type="predicted"/>
<evidence type="ECO:0000259" key="3">
    <source>
        <dbReference type="PROSITE" id="PS50048"/>
    </source>
</evidence>
<dbReference type="AlphaFoldDB" id="A0A3N4I7K1"/>
<evidence type="ECO:0000313" key="5">
    <source>
        <dbReference type="Proteomes" id="UP000275078"/>
    </source>
</evidence>
<dbReference type="InterPro" id="IPR021858">
    <property type="entry name" value="Fun_TF"/>
</dbReference>
<dbReference type="PANTHER" id="PTHR47657">
    <property type="entry name" value="STEROL REGULATORY ELEMENT-BINDING PROTEIN ECM22"/>
    <property type="match status" value="1"/>
</dbReference>
<feature type="domain" description="Zn(2)-C6 fungal-type" evidence="3">
    <location>
        <begin position="13"/>
        <end position="43"/>
    </location>
</feature>
<dbReference type="CDD" id="cd00067">
    <property type="entry name" value="GAL4"/>
    <property type="match status" value="2"/>
</dbReference>
<dbReference type="GO" id="GO:0008270">
    <property type="term" value="F:zinc ion binding"/>
    <property type="evidence" value="ECO:0007669"/>
    <property type="project" value="InterPro"/>
</dbReference>
<reference evidence="4 5" key="1">
    <citation type="journal article" date="2018" name="Nat. Ecol. Evol.">
        <title>Pezizomycetes genomes reveal the molecular basis of ectomycorrhizal truffle lifestyle.</title>
        <authorList>
            <person name="Murat C."/>
            <person name="Payen T."/>
            <person name="Noel B."/>
            <person name="Kuo A."/>
            <person name="Morin E."/>
            <person name="Chen J."/>
            <person name="Kohler A."/>
            <person name="Krizsan K."/>
            <person name="Balestrini R."/>
            <person name="Da Silva C."/>
            <person name="Montanini B."/>
            <person name="Hainaut M."/>
            <person name="Levati E."/>
            <person name="Barry K.W."/>
            <person name="Belfiori B."/>
            <person name="Cichocki N."/>
            <person name="Clum A."/>
            <person name="Dockter R.B."/>
            <person name="Fauchery L."/>
            <person name="Guy J."/>
            <person name="Iotti M."/>
            <person name="Le Tacon F."/>
            <person name="Lindquist E.A."/>
            <person name="Lipzen A."/>
            <person name="Malagnac F."/>
            <person name="Mello A."/>
            <person name="Molinier V."/>
            <person name="Miyauchi S."/>
            <person name="Poulain J."/>
            <person name="Riccioni C."/>
            <person name="Rubini A."/>
            <person name="Sitrit Y."/>
            <person name="Splivallo R."/>
            <person name="Traeger S."/>
            <person name="Wang M."/>
            <person name="Zifcakova L."/>
            <person name="Wipf D."/>
            <person name="Zambonelli A."/>
            <person name="Paolocci F."/>
            <person name="Nowrousian M."/>
            <person name="Ottonello S."/>
            <person name="Baldrian P."/>
            <person name="Spatafora J.W."/>
            <person name="Henrissat B."/>
            <person name="Nagy L.G."/>
            <person name="Aury J.M."/>
            <person name="Wincker P."/>
            <person name="Grigoriev I.V."/>
            <person name="Bonfante P."/>
            <person name="Martin F.M."/>
        </authorList>
    </citation>
    <scope>NUCLEOTIDE SEQUENCE [LARGE SCALE GENOMIC DNA]</scope>
    <source>
        <strain evidence="4 5">RN42</strain>
    </source>
</reference>
<organism evidence="4 5">
    <name type="scientific">Ascobolus immersus RN42</name>
    <dbReference type="NCBI Taxonomy" id="1160509"/>
    <lineage>
        <taxon>Eukaryota</taxon>
        <taxon>Fungi</taxon>
        <taxon>Dikarya</taxon>
        <taxon>Ascomycota</taxon>
        <taxon>Pezizomycotina</taxon>
        <taxon>Pezizomycetes</taxon>
        <taxon>Pezizales</taxon>
        <taxon>Ascobolaceae</taxon>
        <taxon>Ascobolus</taxon>
    </lineage>
</organism>
<gene>
    <name evidence="4" type="ORF">BJ508DRAFT_306494</name>
</gene>
<dbReference type="InterPro" id="IPR052400">
    <property type="entry name" value="Zn2-C6_fungal_TF"/>
</dbReference>
<dbReference type="PROSITE" id="PS00463">
    <property type="entry name" value="ZN2_CY6_FUNGAL_1"/>
    <property type="match status" value="1"/>
</dbReference>
<dbReference type="InterPro" id="IPR036864">
    <property type="entry name" value="Zn2-C6_fun-type_DNA-bd_sf"/>
</dbReference>
<sequence length="722" mass="78836">MVARRTHTKSRKGCQNCKRRRVKCDEQHPQCGPCRKHEIDCDYLLASTPSTPAPRSTGSPECSGQANGSISQSTSGSDLIFGGFNEPNWMGVSSSGTFDAAIGSPGPGFLPHSPGELQEKEDKGSGSALERWKKVLTVLQCDEDFPNCGQCQKHRIECDYMDMFKQGMSTPGTPTSTGTASTQVPSSGASTISQEDENNTASSTFASFHGMDCSESTPPSILQDEPMDDGPEILMPRPNSTSLILRRPGSVQQNVILPTFLELIPKACSGSTIEFTSADFELLHHYTSETYTTLSVGRPDIAHVFSKIVPQIGFSNPFLFHAVLAIGGEHLFRKTKSPSIRDLTAYHMSLALEQFRTELSQIPPTSSPAEPPTPSLPPLPGTSLAPTTPTTLEKAQALFITSCLVSVMAFFSCCPSPSSALGSSLPIFPVFTSSQLDATTLHDSVLTWLHTTLSVSRGTRILVESYWPTLRNSSISPIFSIHEKPASDPLPYAPLFRKLEKLFWMCREHPPDQPPSYFPTYVIDPKTASSASTKLCSTPLSKPPPPPETSPYYDLYDAISILYDHAHHGVPSRNVPWIFAWPVIVNAGYLERLRLGHWRERVVVCWYLEVLNTLDVDVWWIGTEEGKGGWVRGIGGDLEEVGDEEDAVEGSDRMVMYDGHVSSPFGQAEWNGRYWLAGYPPLLLCLRACVWSNRLAAGAGCGSVLRLPAIKRTTGAGFDGVA</sequence>
<dbReference type="Proteomes" id="UP000275078">
    <property type="component" value="Unassembled WGS sequence"/>
</dbReference>
<feature type="compositionally biased region" description="Low complexity" evidence="2">
    <location>
        <begin position="170"/>
        <end position="182"/>
    </location>
</feature>
<dbReference type="SMART" id="SM00066">
    <property type="entry name" value="GAL4"/>
    <property type="match status" value="2"/>
</dbReference>
<dbReference type="EMBL" id="ML119679">
    <property type="protein sequence ID" value="RPA81456.1"/>
    <property type="molecule type" value="Genomic_DNA"/>
</dbReference>
<feature type="region of interest" description="Disordered" evidence="2">
    <location>
        <begin position="361"/>
        <end position="387"/>
    </location>
</feature>
<evidence type="ECO:0000313" key="4">
    <source>
        <dbReference type="EMBL" id="RPA81456.1"/>
    </source>
</evidence>
<dbReference type="Pfam" id="PF00172">
    <property type="entry name" value="Zn_clus"/>
    <property type="match status" value="2"/>
</dbReference>
<dbReference type="Gene3D" id="4.10.240.10">
    <property type="entry name" value="Zn(2)-C6 fungal-type DNA-binding domain"/>
    <property type="match status" value="1"/>
</dbReference>
<keyword evidence="5" id="KW-1185">Reference proteome</keyword>
<dbReference type="SUPFAM" id="SSF57701">
    <property type="entry name" value="Zn2/Cys6 DNA-binding domain"/>
    <property type="match status" value="1"/>
</dbReference>
<name>A0A3N4I7K1_ASCIM</name>
<dbReference type="OrthoDB" id="416217at2759"/>
<dbReference type="PANTHER" id="PTHR47657:SF7">
    <property type="entry name" value="STEROL REGULATORY ELEMENT-BINDING PROTEIN ECM22"/>
    <property type="match status" value="1"/>
</dbReference>
<feature type="compositionally biased region" description="Polar residues" evidence="2">
    <location>
        <begin position="183"/>
        <end position="197"/>
    </location>
</feature>
<feature type="region of interest" description="Disordered" evidence="2">
    <location>
        <begin position="50"/>
        <end position="74"/>
    </location>
</feature>
<accession>A0A3N4I7K1</accession>
<keyword evidence="1" id="KW-0539">Nucleus</keyword>
<dbReference type="GO" id="GO:0000981">
    <property type="term" value="F:DNA-binding transcription factor activity, RNA polymerase II-specific"/>
    <property type="evidence" value="ECO:0007669"/>
    <property type="project" value="InterPro"/>
</dbReference>